<reference evidence="2" key="2">
    <citation type="submission" date="2015-04" db="UniProtKB">
        <authorList>
            <consortium name="EnsemblPlants"/>
        </authorList>
    </citation>
    <scope>IDENTIFICATION</scope>
</reference>
<proteinExistence type="predicted"/>
<dbReference type="Proteomes" id="UP000026961">
    <property type="component" value="Chromosome 1"/>
</dbReference>
<sequence>MAATTTAPCAARSASRCVAWHIALLFLWTQTKSKTIEQGVGLVSWFGVQTIDRFEITDDQNIFLLANTCDGEDRRYARDRQRITSPVFWRLGGMEIAGGMLTRRRRMLYRVVASPVLPIPSEGVMDVLGYDMVLRVKH</sequence>
<evidence type="ECO:0000256" key="1">
    <source>
        <dbReference type="SAM" id="SignalP"/>
    </source>
</evidence>
<organism evidence="2">
    <name type="scientific">Oryza glumipatula</name>
    <dbReference type="NCBI Taxonomy" id="40148"/>
    <lineage>
        <taxon>Eukaryota</taxon>
        <taxon>Viridiplantae</taxon>
        <taxon>Streptophyta</taxon>
        <taxon>Embryophyta</taxon>
        <taxon>Tracheophyta</taxon>
        <taxon>Spermatophyta</taxon>
        <taxon>Magnoliopsida</taxon>
        <taxon>Liliopsida</taxon>
        <taxon>Poales</taxon>
        <taxon>Poaceae</taxon>
        <taxon>BOP clade</taxon>
        <taxon>Oryzoideae</taxon>
        <taxon>Oryzeae</taxon>
        <taxon>Oryzinae</taxon>
        <taxon>Oryza</taxon>
    </lineage>
</organism>
<dbReference type="Gramene" id="OGLUM01G43190.1">
    <property type="protein sequence ID" value="OGLUM01G43190.1"/>
    <property type="gene ID" value="OGLUM01G43190"/>
</dbReference>
<reference evidence="2" key="3">
    <citation type="submission" date="2018-05" db="EMBL/GenBank/DDBJ databases">
        <title>OgluRS3 (Oryza glumaepatula Reference Sequence Version 3).</title>
        <authorList>
            <person name="Zhang J."/>
            <person name="Kudrna D."/>
            <person name="Lee S."/>
            <person name="Talag J."/>
            <person name="Welchert J."/>
            <person name="Wing R.A."/>
        </authorList>
    </citation>
    <scope>NUCLEOTIDE SEQUENCE [LARGE SCALE GENOMIC DNA]</scope>
</reference>
<dbReference type="AlphaFoldDB" id="A0A0D9YI35"/>
<reference evidence="2" key="1">
    <citation type="submission" date="2013-08" db="EMBL/GenBank/DDBJ databases">
        <title>Oryza genome evolution.</title>
        <authorList>
            <person name="Wing R.A."/>
            <person name="Panaud O."/>
            <person name="Oliveira A.C."/>
        </authorList>
    </citation>
    <scope>NUCLEOTIDE SEQUENCE</scope>
</reference>
<evidence type="ECO:0000313" key="3">
    <source>
        <dbReference type="Proteomes" id="UP000026961"/>
    </source>
</evidence>
<name>A0A0D9YI35_9ORYZ</name>
<evidence type="ECO:0000313" key="2">
    <source>
        <dbReference type="EnsemblPlants" id="OGLUM01G43190.1"/>
    </source>
</evidence>
<keyword evidence="1" id="KW-0732">Signal</keyword>
<feature type="signal peptide" evidence="1">
    <location>
        <begin position="1"/>
        <end position="33"/>
    </location>
</feature>
<dbReference type="HOGENOM" id="CLU_2162270_0_0_1"/>
<feature type="chain" id="PRO_5002351231" description="DUF1618 domain-containing protein" evidence="1">
    <location>
        <begin position="34"/>
        <end position="138"/>
    </location>
</feature>
<evidence type="ECO:0008006" key="4">
    <source>
        <dbReference type="Google" id="ProtNLM"/>
    </source>
</evidence>
<protein>
    <recommendedName>
        <fullName evidence="4">DUF1618 domain-containing protein</fullName>
    </recommendedName>
</protein>
<keyword evidence="3" id="KW-1185">Reference proteome</keyword>
<accession>A0A0D9YI35</accession>
<dbReference type="EnsemblPlants" id="OGLUM01G43190.1">
    <property type="protein sequence ID" value="OGLUM01G43190.1"/>
    <property type="gene ID" value="OGLUM01G43190"/>
</dbReference>